<dbReference type="Proteomes" id="UP000034603">
    <property type="component" value="Unassembled WGS sequence"/>
</dbReference>
<keyword evidence="1" id="KW-0472">Membrane</keyword>
<comment type="caution">
    <text evidence="3">The sequence shown here is derived from an EMBL/GenBank/DDBJ whole genome shotgun (WGS) entry which is preliminary data.</text>
</comment>
<dbReference type="SUPFAM" id="SSF53448">
    <property type="entry name" value="Nucleotide-diphospho-sugar transferases"/>
    <property type="match status" value="1"/>
</dbReference>
<keyword evidence="1" id="KW-1133">Transmembrane helix</keyword>
<sequence>MLINKSKSMKNLPLITIAIATFNSESTLSKTLTSIKNQKYPRQKIEILIIDGGSIDTTLDIARQFNCSVVKNVKTELIYAKHIGYLQAKGVYLIYLDSDEVLENNDSLRIKINAFQKDTRVKGVMPTGYITPLNFASINYYINDFGDPFSYFNYRLSQNADLYINQLKKRGTIISEDETNVVFNFTSTRPRPMIELMAGGGMIDLSYFRNRFPEIKTNPSLVAFYFYYLNQDRQFLAVTKNDAIIHYSSGSLRKYTKKIASRVKNNIFETDMGKGGFSGRETFQPQWFRFKKYLFIPYSFSLILPFIDSLLLLLTRKKAIFLIHTPLCLYTTLLILYYSFLRTFGVKPVIRTYGN</sequence>
<evidence type="ECO:0000259" key="2">
    <source>
        <dbReference type="Pfam" id="PF00535"/>
    </source>
</evidence>
<feature type="transmembrane region" description="Helical" evidence="1">
    <location>
        <begin position="293"/>
        <end position="314"/>
    </location>
</feature>
<dbReference type="InterPro" id="IPR001173">
    <property type="entry name" value="Glyco_trans_2-like"/>
</dbReference>
<gene>
    <name evidence="3" type="ORF">US62_C0006G0024</name>
</gene>
<feature type="transmembrane region" description="Helical" evidence="1">
    <location>
        <begin position="321"/>
        <end position="340"/>
    </location>
</feature>
<dbReference type="AlphaFoldDB" id="A0A0G0HS77"/>
<keyword evidence="1" id="KW-0812">Transmembrane</keyword>
<accession>A0A0G0HS77</accession>
<dbReference type="Pfam" id="PF00535">
    <property type="entry name" value="Glycos_transf_2"/>
    <property type="match status" value="1"/>
</dbReference>
<name>A0A0G0HS77_9BACT</name>
<evidence type="ECO:0000256" key="1">
    <source>
        <dbReference type="SAM" id="Phobius"/>
    </source>
</evidence>
<dbReference type="PANTHER" id="PTHR22916">
    <property type="entry name" value="GLYCOSYLTRANSFERASE"/>
    <property type="match status" value="1"/>
</dbReference>
<dbReference type="EMBL" id="LBTR01000006">
    <property type="protein sequence ID" value="KKQ46013.1"/>
    <property type="molecule type" value="Genomic_DNA"/>
</dbReference>
<evidence type="ECO:0000313" key="3">
    <source>
        <dbReference type="EMBL" id="KKQ46013.1"/>
    </source>
</evidence>
<proteinExistence type="predicted"/>
<reference evidence="3 4" key="1">
    <citation type="journal article" date="2015" name="Nature">
        <title>rRNA introns, odd ribosomes, and small enigmatic genomes across a large radiation of phyla.</title>
        <authorList>
            <person name="Brown C.T."/>
            <person name="Hug L.A."/>
            <person name="Thomas B.C."/>
            <person name="Sharon I."/>
            <person name="Castelle C.J."/>
            <person name="Singh A."/>
            <person name="Wilkins M.J."/>
            <person name="Williams K.H."/>
            <person name="Banfield J.F."/>
        </authorList>
    </citation>
    <scope>NUCLEOTIDE SEQUENCE [LARGE SCALE GENOMIC DNA]</scope>
</reference>
<keyword evidence="3" id="KW-0808">Transferase</keyword>
<protein>
    <submittedName>
        <fullName evidence="3">Glycosyl transferase family 2</fullName>
    </submittedName>
</protein>
<dbReference type="GO" id="GO:0016740">
    <property type="term" value="F:transferase activity"/>
    <property type="evidence" value="ECO:0007669"/>
    <property type="project" value="UniProtKB-KW"/>
</dbReference>
<evidence type="ECO:0000313" key="4">
    <source>
        <dbReference type="Proteomes" id="UP000034603"/>
    </source>
</evidence>
<organism evidence="3 4">
    <name type="scientific">Candidatus Woesebacteria bacterium GW2011_GWA1_37_8</name>
    <dbReference type="NCBI Taxonomy" id="1618546"/>
    <lineage>
        <taxon>Bacteria</taxon>
        <taxon>Candidatus Woeseibacteriota</taxon>
    </lineage>
</organism>
<feature type="domain" description="Glycosyltransferase 2-like" evidence="2">
    <location>
        <begin position="16"/>
        <end position="120"/>
    </location>
</feature>
<dbReference type="InterPro" id="IPR029044">
    <property type="entry name" value="Nucleotide-diphossugar_trans"/>
</dbReference>
<dbReference type="Gene3D" id="3.90.550.10">
    <property type="entry name" value="Spore Coat Polysaccharide Biosynthesis Protein SpsA, Chain A"/>
    <property type="match status" value="1"/>
</dbReference>
<dbReference type="PANTHER" id="PTHR22916:SF64">
    <property type="entry name" value="TRANSFERASE, PUTATIVE-RELATED"/>
    <property type="match status" value="1"/>
</dbReference>